<gene>
    <name evidence="2" type="ORF">N7476_004820</name>
</gene>
<reference evidence="2" key="2">
    <citation type="journal article" date="2023" name="IMA Fungus">
        <title>Comparative genomic study of the Penicillium genus elucidates a diverse pangenome and 15 lateral gene transfer events.</title>
        <authorList>
            <person name="Petersen C."/>
            <person name="Sorensen T."/>
            <person name="Nielsen M.R."/>
            <person name="Sondergaard T.E."/>
            <person name="Sorensen J.L."/>
            <person name="Fitzpatrick D.A."/>
            <person name="Frisvad J.C."/>
            <person name="Nielsen K.L."/>
        </authorList>
    </citation>
    <scope>NUCLEOTIDE SEQUENCE</scope>
    <source>
        <strain evidence="2">IBT 21472</strain>
    </source>
</reference>
<dbReference type="PANTHER" id="PTHR34853:SF5">
    <property type="entry name" value="LIP-DOMAIN-CONTAINING PROTEIN-RELATED"/>
    <property type="match status" value="1"/>
</dbReference>
<dbReference type="InterPro" id="IPR029058">
    <property type="entry name" value="AB_hydrolase_fold"/>
</dbReference>
<dbReference type="InterPro" id="IPR005152">
    <property type="entry name" value="Lipase_secreted"/>
</dbReference>
<keyword evidence="3" id="KW-1185">Reference proteome</keyword>
<dbReference type="PANTHER" id="PTHR34853">
    <property type="match status" value="1"/>
</dbReference>
<organism evidence="2 3">
    <name type="scientific">Penicillium atrosanguineum</name>
    <dbReference type="NCBI Taxonomy" id="1132637"/>
    <lineage>
        <taxon>Eukaryota</taxon>
        <taxon>Fungi</taxon>
        <taxon>Dikarya</taxon>
        <taxon>Ascomycota</taxon>
        <taxon>Pezizomycotina</taxon>
        <taxon>Eurotiomycetes</taxon>
        <taxon>Eurotiomycetidae</taxon>
        <taxon>Eurotiales</taxon>
        <taxon>Aspergillaceae</taxon>
        <taxon>Penicillium</taxon>
    </lineage>
</organism>
<evidence type="ECO:0000256" key="1">
    <source>
        <dbReference type="ARBA" id="ARBA00022801"/>
    </source>
</evidence>
<dbReference type="Proteomes" id="UP001147746">
    <property type="component" value="Unassembled WGS sequence"/>
</dbReference>
<dbReference type="GO" id="GO:0017000">
    <property type="term" value="P:antibiotic biosynthetic process"/>
    <property type="evidence" value="ECO:0007669"/>
    <property type="project" value="UniProtKB-ARBA"/>
</dbReference>
<dbReference type="EMBL" id="JAPZBO010000004">
    <property type="protein sequence ID" value="KAJ5318400.1"/>
    <property type="molecule type" value="Genomic_DNA"/>
</dbReference>
<dbReference type="GO" id="GO:0016042">
    <property type="term" value="P:lipid catabolic process"/>
    <property type="evidence" value="ECO:0007669"/>
    <property type="project" value="InterPro"/>
</dbReference>
<dbReference type="GO" id="GO:0004806">
    <property type="term" value="F:triacylglycerol lipase activity"/>
    <property type="evidence" value="ECO:0007669"/>
    <property type="project" value="InterPro"/>
</dbReference>
<accession>A0A9W9U5J4</accession>
<evidence type="ECO:0000313" key="3">
    <source>
        <dbReference type="Proteomes" id="UP001147746"/>
    </source>
</evidence>
<dbReference type="GO" id="GO:0072330">
    <property type="term" value="P:monocarboxylic acid biosynthetic process"/>
    <property type="evidence" value="ECO:0007669"/>
    <property type="project" value="UniProtKB-ARBA"/>
</dbReference>
<proteinExistence type="predicted"/>
<protein>
    <submittedName>
        <fullName evidence="2">Uncharacterized protein</fullName>
    </submittedName>
</protein>
<name>A0A9W9U5J4_9EURO</name>
<dbReference type="AlphaFoldDB" id="A0A9W9U5J4"/>
<dbReference type="Gene3D" id="3.40.50.1820">
    <property type="entry name" value="alpha/beta hydrolase"/>
    <property type="match status" value="1"/>
</dbReference>
<keyword evidence="1" id="KW-0378">Hydrolase</keyword>
<reference evidence="2" key="1">
    <citation type="submission" date="2022-12" db="EMBL/GenBank/DDBJ databases">
        <authorList>
            <person name="Petersen C."/>
        </authorList>
    </citation>
    <scope>NUCLEOTIDE SEQUENCE</scope>
    <source>
        <strain evidence="2">IBT 21472</strain>
    </source>
</reference>
<comment type="caution">
    <text evidence="2">The sequence shown here is derived from an EMBL/GenBank/DDBJ whole genome shotgun (WGS) entry which is preliminary data.</text>
</comment>
<dbReference type="Pfam" id="PF03583">
    <property type="entry name" value="LIP"/>
    <property type="match status" value="1"/>
</dbReference>
<evidence type="ECO:0000313" key="2">
    <source>
        <dbReference type="EMBL" id="KAJ5318400.1"/>
    </source>
</evidence>
<sequence length="336" mass="36039">MSLFVSGRIKLCFALVILADRSKGLRDVRRLKGVEQTHLGSWGALGPIVSALPASQFSSRAVLGDPNTDLFCQHPVGFEKEATGPILRERSISASFLGLILNPVTAYQLLYRTTAINGSAIATLTTIFKPLIAKTDRFISFQMAYDSSALPLGTPQTDLISSVEMLVVEAYLVLGYIVSSPEYEGPDAAFGAGRLKGMGTLDSIRAVSKYYERLVLDSYNPMAVGVKYSGGALATGWAASLQPSYAPEINIKGWVQGGTSANLTGTVLFIDNTAFSEFFLTAMAGLTKPSAYGAELTDFINSILTPEGREKANFAAENCAVKDLLSFHEISLFSTD</sequence>